<feature type="domain" description="2Fe-2S ferredoxin-type" evidence="6">
    <location>
        <begin position="1"/>
        <end position="77"/>
    </location>
</feature>
<evidence type="ECO:0000256" key="4">
    <source>
        <dbReference type="ARBA" id="ARBA00023004"/>
    </source>
</evidence>
<keyword evidence="8" id="KW-1185">Reference proteome</keyword>
<dbReference type="Pfam" id="PF00111">
    <property type="entry name" value="Fer2"/>
    <property type="match status" value="1"/>
</dbReference>
<dbReference type="GO" id="GO:0046872">
    <property type="term" value="F:metal ion binding"/>
    <property type="evidence" value="ECO:0007669"/>
    <property type="project" value="UniProtKB-KW"/>
</dbReference>
<organism evidence="7 8">
    <name type="scientific">Rubrobacter xylanophilus</name>
    <dbReference type="NCBI Taxonomy" id="49319"/>
    <lineage>
        <taxon>Bacteria</taxon>
        <taxon>Bacillati</taxon>
        <taxon>Actinomycetota</taxon>
        <taxon>Rubrobacteria</taxon>
        <taxon>Rubrobacterales</taxon>
        <taxon>Rubrobacteraceae</taxon>
        <taxon>Rubrobacter</taxon>
    </lineage>
</organism>
<dbReference type="Pfam" id="PF01799">
    <property type="entry name" value="Fer2_2"/>
    <property type="match status" value="1"/>
</dbReference>
<dbReference type="Proteomes" id="UP000318065">
    <property type="component" value="Chromosome"/>
</dbReference>
<dbReference type="PROSITE" id="PS51085">
    <property type="entry name" value="2FE2S_FER_2"/>
    <property type="match status" value="1"/>
</dbReference>
<keyword evidence="5" id="KW-0411">Iron-sulfur</keyword>
<dbReference type="AlphaFoldDB" id="A0A510HPP2"/>
<proteinExistence type="predicted"/>
<dbReference type="CDD" id="cd00207">
    <property type="entry name" value="fer2"/>
    <property type="match status" value="1"/>
</dbReference>
<gene>
    <name evidence="7" type="ORF">RxyAA322_27470</name>
</gene>
<dbReference type="PANTHER" id="PTHR44379:SF5">
    <property type="entry name" value="OXIDOREDUCTASE WITH IRON-SULFUR SUBUNIT"/>
    <property type="match status" value="1"/>
</dbReference>
<dbReference type="PROSITE" id="PS00197">
    <property type="entry name" value="2FE2S_FER_1"/>
    <property type="match status" value="1"/>
</dbReference>
<keyword evidence="4" id="KW-0408">Iron</keyword>
<dbReference type="InterPro" id="IPR002888">
    <property type="entry name" value="2Fe-2S-bd"/>
</dbReference>
<keyword evidence="1" id="KW-0001">2Fe-2S</keyword>
<dbReference type="InterPro" id="IPR012675">
    <property type="entry name" value="Beta-grasp_dom_sf"/>
</dbReference>
<dbReference type="InterPro" id="IPR001041">
    <property type="entry name" value="2Fe-2S_ferredoxin-type"/>
</dbReference>
<sequence length="158" mass="16926">MRLRFILNGEAVEVEARPDEMLLPVLRERLGLASVRHTCGIGVCGACTALLDGEPISTCILLAPLAAGREITTVEGLGGNHSVQRAFEEARAFQCGYCTPGMILTAKRLLEEHPSPTRERIRAYMGGNLCRCGCYVKIERAVELAAASRLAAAEKGGA</sequence>
<protein>
    <submittedName>
        <fullName evidence="7">(2Fe-2S)-binding protein</fullName>
    </submittedName>
</protein>
<dbReference type="InterPro" id="IPR036010">
    <property type="entry name" value="2Fe-2S_ferredoxin-like_sf"/>
</dbReference>
<name>A0A510HPP2_9ACTN</name>
<evidence type="ECO:0000256" key="2">
    <source>
        <dbReference type="ARBA" id="ARBA00022723"/>
    </source>
</evidence>
<dbReference type="Gene3D" id="1.10.150.120">
    <property type="entry name" value="[2Fe-2S]-binding domain"/>
    <property type="match status" value="1"/>
</dbReference>
<evidence type="ECO:0000256" key="3">
    <source>
        <dbReference type="ARBA" id="ARBA00023002"/>
    </source>
</evidence>
<dbReference type="GO" id="GO:0016491">
    <property type="term" value="F:oxidoreductase activity"/>
    <property type="evidence" value="ECO:0007669"/>
    <property type="project" value="UniProtKB-KW"/>
</dbReference>
<dbReference type="InterPro" id="IPR036884">
    <property type="entry name" value="2Fe-2S-bd_dom_sf"/>
</dbReference>
<accession>A0A510HPP2</accession>
<dbReference type="PANTHER" id="PTHR44379">
    <property type="entry name" value="OXIDOREDUCTASE WITH IRON-SULFUR SUBUNIT"/>
    <property type="match status" value="1"/>
</dbReference>
<dbReference type="OrthoDB" id="159930at2"/>
<evidence type="ECO:0000313" key="7">
    <source>
        <dbReference type="EMBL" id="BBL80893.1"/>
    </source>
</evidence>
<keyword evidence="3" id="KW-0560">Oxidoreductase</keyword>
<reference evidence="7" key="1">
    <citation type="journal article" date="2019" name="Microbiol. Resour. Announc.">
        <title>Complete Genome Sequence of Rubrobacter xylanophilus Strain AA3-22, Isolated from Arima Onsen in Japan.</title>
        <authorList>
            <person name="Tomariguchi N."/>
            <person name="Miyazaki K."/>
        </authorList>
    </citation>
    <scope>NUCLEOTIDE SEQUENCE [LARGE SCALE GENOMIC DNA]</scope>
    <source>
        <strain evidence="7">AA3-22</strain>
    </source>
</reference>
<evidence type="ECO:0000256" key="5">
    <source>
        <dbReference type="ARBA" id="ARBA00023014"/>
    </source>
</evidence>
<evidence type="ECO:0000313" key="8">
    <source>
        <dbReference type="Proteomes" id="UP000318065"/>
    </source>
</evidence>
<dbReference type="InterPro" id="IPR051452">
    <property type="entry name" value="Diverse_Oxidoreductases"/>
</dbReference>
<dbReference type="SUPFAM" id="SSF54292">
    <property type="entry name" value="2Fe-2S ferredoxin-like"/>
    <property type="match status" value="1"/>
</dbReference>
<evidence type="ECO:0000259" key="6">
    <source>
        <dbReference type="PROSITE" id="PS51085"/>
    </source>
</evidence>
<dbReference type="GO" id="GO:0051537">
    <property type="term" value="F:2 iron, 2 sulfur cluster binding"/>
    <property type="evidence" value="ECO:0007669"/>
    <property type="project" value="UniProtKB-KW"/>
</dbReference>
<evidence type="ECO:0000256" key="1">
    <source>
        <dbReference type="ARBA" id="ARBA00022714"/>
    </source>
</evidence>
<keyword evidence="2" id="KW-0479">Metal-binding</keyword>
<dbReference type="RefSeq" id="WP_143528848.1">
    <property type="nucleotide sequence ID" value="NZ_AP019791.1"/>
</dbReference>
<dbReference type="SUPFAM" id="SSF47741">
    <property type="entry name" value="CO dehydrogenase ISP C-domain like"/>
    <property type="match status" value="1"/>
</dbReference>
<dbReference type="Gene3D" id="3.10.20.30">
    <property type="match status" value="1"/>
</dbReference>
<dbReference type="InterPro" id="IPR006058">
    <property type="entry name" value="2Fe2S_fd_BS"/>
</dbReference>
<dbReference type="EMBL" id="AP019791">
    <property type="protein sequence ID" value="BBL80893.1"/>
    <property type="molecule type" value="Genomic_DNA"/>
</dbReference>